<reference evidence="1 2" key="1">
    <citation type="submission" date="2020-02" db="EMBL/GenBank/DDBJ databases">
        <title>Genomic and physiological characterization of two novel Nitrospinaceae genera.</title>
        <authorList>
            <person name="Mueller A.J."/>
            <person name="Jung M.-Y."/>
            <person name="Strachan C.R."/>
            <person name="Herbold C.W."/>
            <person name="Kirkegaard R.H."/>
            <person name="Daims H."/>
        </authorList>
    </citation>
    <scope>NUCLEOTIDE SEQUENCE [LARGE SCALE GENOMIC DNA]</scope>
    <source>
        <strain evidence="1">EB</strain>
    </source>
</reference>
<dbReference type="InterPro" id="IPR021874">
    <property type="entry name" value="Phage_Mu_Gp27"/>
</dbReference>
<protein>
    <submittedName>
        <fullName evidence="1">DUF3486 family protein</fullName>
    </submittedName>
</protein>
<accession>A0A7T0BVF1</accession>
<dbReference type="EMBL" id="CP048685">
    <property type="protein sequence ID" value="QPJ61690.1"/>
    <property type="molecule type" value="Genomic_DNA"/>
</dbReference>
<dbReference type="Pfam" id="PF11985">
    <property type="entry name" value="Phage_Mu_Gp27"/>
    <property type="match status" value="1"/>
</dbReference>
<dbReference type="Proteomes" id="UP000594688">
    <property type="component" value="Chromosome"/>
</dbReference>
<evidence type="ECO:0000313" key="1">
    <source>
        <dbReference type="EMBL" id="QPJ61690.1"/>
    </source>
</evidence>
<evidence type="ECO:0000313" key="2">
    <source>
        <dbReference type="Proteomes" id="UP000594688"/>
    </source>
</evidence>
<dbReference type="AlphaFoldDB" id="A0A7T0BVF1"/>
<gene>
    <name evidence="1" type="ORF">G3M70_07235</name>
</gene>
<organism evidence="1 2">
    <name type="scientific">Candidatus Nitronauta litoralis</name>
    <dbReference type="NCBI Taxonomy" id="2705533"/>
    <lineage>
        <taxon>Bacteria</taxon>
        <taxon>Pseudomonadati</taxon>
        <taxon>Nitrospinota/Tectimicrobiota group</taxon>
        <taxon>Nitrospinota</taxon>
        <taxon>Nitrospinia</taxon>
        <taxon>Nitrospinales</taxon>
        <taxon>Nitrospinaceae</taxon>
        <taxon>Candidatus Nitronauta</taxon>
    </lineage>
</organism>
<sequence>MPNRAHSKVDKLPDEIRDQVQELLVKGATIAEVVDHLQDLAHKGEIKPSDVCSKSSVGRYSKGYLRSLERIKVATKQSEAICKAAGEKGMEMEQAAVYLVINELMRVIMPDEGELDPEIVAKAGTAIAKLQTSGATRERVKILINKERERLAQETAKAVDKTMKQKGLSPEVAKSIREQILGVPNAGG</sequence>
<dbReference type="KEGG" id="nli:G3M70_07235"/>
<name>A0A7T0BVF1_9BACT</name>
<proteinExistence type="predicted"/>